<dbReference type="SUPFAM" id="SSF141571">
    <property type="entry name" value="Pentapeptide repeat-like"/>
    <property type="match status" value="1"/>
</dbReference>
<dbReference type="InterPro" id="IPR034660">
    <property type="entry name" value="DinB/YfiT-like"/>
</dbReference>
<dbReference type="Pfam" id="PF00805">
    <property type="entry name" value="Pentapeptide"/>
    <property type="match status" value="1"/>
</dbReference>
<evidence type="ECO:0000313" key="2">
    <source>
        <dbReference type="EMBL" id="TYP88048.1"/>
    </source>
</evidence>
<dbReference type="InterPro" id="IPR001646">
    <property type="entry name" value="5peptide_repeat"/>
</dbReference>
<dbReference type="EMBL" id="VNHW01000005">
    <property type="protein sequence ID" value="TYP88048.1"/>
    <property type="molecule type" value="Genomic_DNA"/>
</dbReference>
<sequence length="252" mass="28812">MPAVTDYLRADLSDSRFEEVDFSRSRFHNVYFRDTVIRGAWLQRVEIDGYIDSVTVNGVDVGPLIELELDRRDPDRALLRPTDADGFRRAWDVVVRRWDAAVERARSLPEDLLHERVDGEWSFIETLRHLLLATDAWLLRAVLGDPVPYHPLGLAHSEMPAGIPGVPHDTEARPSLDEILAARADRLATMARVLEELTDEQLDEMTQPVLEPGYPESESFPVRRCLNTVINEEWLHREFAERDLAHLEGQSG</sequence>
<evidence type="ECO:0000313" key="3">
    <source>
        <dbReference type="Proteomes" id="UP000322499"/>
    </source>
</evidence>
<accession>A0A5S5CYG5</accession>
<protein>
    <submittedName>
        <fullName evidence="2">Pentapeptide repeat protein</fullName>
    </submittedName>
</protein>
<reference evidence="2 3" key="1">
    <citation type="submission" date="2019-07" db="EMBL/GenBank/DDBJ databases">
        <title>Genomic Encyclopedia of Archaeal and Bacterial Type Strains, Phase II (KMG-II): from individual species to whole genera.</title>
        <authorList>
            <person name="Goeker M."/>
        </authorList>
    </citation>
    <scope>NUCLEOTIDE SEQUENCE [LARGE SCALE GENOMIC DNA]</scope>
    <source>
        <strain evidence="2 3">DSM 46842</strain>
    </source>
</reference>
<proteinExistence type="predicted"/>
<comment type="caution">
    <text evidence="2">The sequence shown here is derived from an EMBL/GenBank/DDBJ whole genome shotgun (WGS) entry which is preliminary data.</text>
</comment>
<dbReference type="InterPro" id="IPR024775">
    <property type="entry name" value="DinB-like"/>
</dbReference>
<dbReference type="AlphaFoldDB" id="A0A5S5CYG5"/>
<organism evidence="2 3">
    <name type="scientific">Blastococcus xanthinilyticus</name>
    <dbReference type="NCBI Taxonomy" id="1564164"/>
    <lineage>
        <taxon>Bacteria</taxon>
        <taxon>Bacillati</taxon>
        <taxon>Actinomycetota</taxon>
        <taxon>Actinomycetes</taxon>
        <taxon>Geodermatophilales</taxon>
        <taxon>Geodermatophilaceae</taxon>
        <taxon>Blastococcus</taxon>
    </lineage>
</organism>
<dbReference type="Gene3D" id="1.20.120.450">
    <property type="entry name" value="dinb family like domain"/>
    <property type="match status" value="1"/>
</dbReference>
<feature type="domain" description="DinB-like" evidence="1">
    <location>
        <begin position="96"/>
        <end position="239"/>
    </location>
</feature>
<keyword evidence="3" id="KW-1185">Reference proteome</keyword>
<evidence type="ECO:0000259" key="1">
    <source>
        <dbReference type="Pfam" id="PF12867"/>
    </source>
</evidence>
<dbReference type="Proteomes" id="UP000322499">
    <property type="component" value="Unassembled WGS sequence"/>
</dbReference>
<name>A0A5S5CYG5_9ACTN</name>
<dbReference type="Pfam" id="PF12867">
    <property type="entry name" value="DinB_2"/>
    <property type="match status" value="1"/>
</dbReference>
<dbReference type="SUPFAM" id="SSF109854">
    <property type="entry name" value="DinB/YfiT-like putative metalloenzymes"/>
    <property type="match status" value="1"/>
</dbReference>
<gene>
    <name evidence="2" type="ORF">BD833_105224</name>
</gene>